<dbReference type="KEGG" id="noy:EXE57_10500"/>
<gene>
    <name evidence="2" type="ORF">EXE57_10500</name>
</gene>
<keyword evidence="1" id="KW-1133">Transmembrane helix</keyword>
<sequence length="62" mass="6353">MTSRQDLLEAQAYVRRRLHAVLVGGAPGGLEPEPGQPGRALLGGLLVGVLLLAGAAVLALLR</sequence>
<feature type="transmembrane region" description="Helical" evidence="1">
    <location>
        <begin position="40"/>
        <end position="61"/>
    </location>
</feature>
<dbReference type="AlphaFoldDB" id="A0A4P7GKP7"/>
<accession>A0A4P7GKP7</accession>
<name>A0A4P7GKP7_9ACTN</name>
<dbReference type="Proteomes" id="UP000294894">
    <property type="component" value="Chromosome"/>
</dbReference>
<evidence type="ECO:0000313" key="2">
    <source>
        <dbReference type="EMBL" id="QBR92658.1"/>
    </source>
</evidence>
<protein>
    <submittedName>
        <fullName evidence="2">Uncharacterized protein</fullName>
    </submittedName>
</protein>
<evidence type="ECO:0000313" key="3">
    <source>
        <dbReference type="Proteomes" id="UP000294894"/>
    </source>
</evidence>
<proteinExistence type="predicted"/>
<organism evidence="2 3">
    <name type="scientific">Nocardioides euryhalodurans</name>
    <dbReference type="NCBI Taxonomy" id="2518370"/>
    <lineage>
        <taxon>Bacteria</taxon>
        <taxon>Bacillati</taxon>
        <taxon>Actinomycetota</taxon>
        <taxon>Actinomycetes</taxon>
        <taxon>Propionibacteriales</taxon>
        <taxon>Nocardioidaceae</taxon>
        <taxon>Nocardioides</taxon>
    </lineage>
</organism>
<dbReference type="EMBL" id="CP038267">
    <property type="protein sequence ID" value="QBR92658.1"/>
    <property type="molecule type" value="Genomic_DNA"/>
</dbReference>
<reference evidence="2 3" key="1">
    <citation type="submission" date="2019-03" db="EMBL/GenBank/DDBJ databases">
        <title>Three New Species of Nocardioides, Nocardioides euryhalodurans sp. nov., Nocardioides seonyuensis sp. nov. and Nocardioides eburneoflavus sp. nov., Iolated from Soil.</title>
        <authorList>
            <person name="Roh S.G."/>
            <person name="Lee C."/>
            <person name="Kim M.-K."/>
            <person name="Kim S.B."/>
        </authorList>
    </citation>
    <scope>NUCLEOTIDE SEQUENCE [LARGE SCALE GENOMIC DNA]</scope>
    <source>
        <strain evidence="2 3">MMS17-SY117</strain>
    </source>
</reference>
<keyword evidence="1" id="KW-0472">Membrane</keyword>
<keyword evidence="1" id="KW-0812">Transmembrane</keyword>
<dbReference type="RefSeq" id="WP_135077295.1">
    <property type="nucleotide sequence ID" value="NZ_CP038267.1"/>
</dbReference>
<evidence type="ECO:0000256" key="1">
    <source>
        <dbReference type="SAM" id="Phobius"/>
    </source>
</evidence>
<keyword evidence="3" id="KW-1185">Reference proteome</keyword>